<gene>
    <name evidence="5" type="ORF">K435DRAFT_839131</name>
</gene>
<reference evidence="5 6" key="1">
    <citation type="journal article" date="2019" name="Nat. Ecol. Evol.">
        <title>Megaphylogeny resolves global patterns of mushroom evolution.</title>
        <authorList>
            <person name="Varga T."/>
            <person name="Krizsan K."/>
            <person name="Foldi C."/>
            <person name="Dima B."/>
            <person name="Sanchez-Garcia M."/>
            <person name="Sanchez-Ramirez S."/>
            <person name="Szollosi G.J."/>
            <person name="Szarkandi J.G."/>
            <person name="Papp V."/>
            <person name="Albert L."/>
            <person name="Andreopoulos W."/>
            <person name="Angelini C."/>
            <person name="Antonin V."/>
            <person name="Barry K.W."/>
            <person name="Bougher N.L."/>
            <person name="Buchanan P."/>
            <person name="Buyck B."/>
            <person name="Bense V."/>
            <person name="Catcheside P."/>
            <person name="Chovatia M."/>
            <person name="Cooper J."/>
            <person name="Damon W."/>
            <person name="Desjardin D."/>
            <person name="Finy P."/>
            <person name="Geml J."/>
            <person name="Haridas S."/>
            <person name="Hughes K."/>
            <person name="Justo A."/>
            <person name="Karasinski D."/>
            <person name="Kautmanova I."/>
            <person name="Kiss B."/>
            <person name="Kocsube S."/>
            <person name="Kotiranta H."/>
            <person name="LaButti K.M."/>
            <person name="Lechner B.E."/>
            <person name="Liimatainen K."/>
            <person name="Lipzen A."/>
            <person name="Lukacs Z."/>
            <person name="Mihaltcheva S."/>
            <person name="Morgado L.N."/>
            <person name="Niskanen T."/>
            <person name="Noordeloos M.E."/>
            <person name="Ohm R.A."/>
            <person name="Ortiz-Santana B."/>
            <person name="Ovrebo C."/>
            <person name="Racz N."/>
            <person name="Riley R."/>
            <person name="Savchenko A."/>
            <person name="Shiryaev A."/>
            <person name="Soop K."/>
            <person name="Spirin V."/>
            <person name="Szebenyi C."/>
            <person name="Tomsovsky M."/>
            <person name="Tulloss R.E."/>
            <person name="Uehling J."/>
            <person name="Grigoriev I.V."/>
            <person name="Vagvolgyi C."/>
            <person name="Papp T."/>
            <person name="Martin F.M."/>
            <person name="Miettinen O."/>
            <person name="Hibbett D.S."/>
            <person name="Nagy L.G."/>
        </authorList>
    </citation>
    <scope>NUCLEOTIDE SEQUENCE [LARGE SCALE GENOMIC DNA]</scope>
    <source>
        <strain evidence="5 6">CBS 962.96</strain>
    </source>
</reference>
<dbReference type="Proteomes" id="UP000297245">
    <property type="component" value="Unassembled WGS sequence"/>
</dbReference>
<evidence type="ECO:0000256" key="3">
    <source>
        <dbReference type="ARBA" id="ARBA00022525"/>
    </source>
</evidence>
<accession>A0A4S8M2C9</accession>
<dbReference type="AlphaFoldDB" id="A0A4S8M2C9"/>
<evidence type="ECO:0000313" key="6">
    <source>
        <dbReference type="Proteomes" id="UP000297245"/>
    </source>
</evidence>
<dbReference type="Pfam" id="PF20147">
    <property type="entry name" value="Crinkler"/>
    <property type="match status" value="1"/>
</dbReference>
<dbReference type="EMBL" id="ML179181">
    <property type="protein sequence ID" value="THU96247.1"/>
    <property type="molecule type" value="Genomic_DNA"/>
</dbReference>
<organism evidence="5 6">
    <name type="scientific">Dendrothele bispora (strain CBS 962.96)</name>
    <dbReference type="NCBI Taxonomy" id="1314807"/>
    <lineage>
        <taxon>Eukaryota</taxon>
        <taxon>Fungi</taxon>
        <taxon>Dikarya</taxon>
        <taxon>Basidiomycota</taxon>
        <taxon>Agaricomycotina</taxon>
        <taxon>Agaricomycetes</taxon>
        <taxon>Agaricomycetidae</taxon>
        <taxon>Agaricales</taxon>
        <taxon>Agaricales incertae sedis</taxon>
        <taxon>Dendrothele</taxon>
    </lineage>
</organism>
<dbReference type="GO" id="GO:0043657">
    <property type="term" value="C:host cell"/>
    <property type="evidence" value="ECO:0007669"/>
    <property type="project" value="UniProtKB-SubCell"/>
</dbReference>
<name>A0A4S8M2C9_DENBC</name>
<dbReference type="InterPro" id="IPR011009">
    <property type="entry name" value="Kinase-like_dom_sf"/>
</dbReference>
<sequence>MSSVERARERYLILGFLPYYLLTFASRSRPSSSYLFCCLVGNNNPFPVEFSSELTVARLKEWIKEKNPHDLKEIRASKLDLFKVSLPDKGDLTKKIKNEIEGKEPLRTTMRLSKIFPDGPPEETSIHIVVKLPDDTVVGVSNDVLRRWRNKRGRLTTLPSNISELRALMDTPLLENEKIPLDQTRFDALLFTASRNESLDVLTPEEANTLFRPSNSEHATLLETVFFTAAYTRPPPPKGTTEESYHVFWDENIRKVVEVIVPSGTAIRNSNQDTATRRLFPDFGFVLDNRCPFRGEEKDPMNDDEDPRAELSQKFNWDYGSVPYLLGYYCNGTKLTYVAIFRPEQGNRKPQIQDLYSVDLGTRAGRITNMRWLINLFPLLQDLVDLMPLREPEFIPMERDNCTVELTGQYVIKRYTCSDALERIEHLKNIYHWLTEMRVPNTDSVHCISDETIVLQPCGHRELPETEKELLEAVRCILQVLKAIHPALLFHRDIRWPNVIRSKDDRSKWFLIDWEDAAEAPTKALLHSASDNRSPGVLQDGHGGEVDIWGVGHLITESGVIGLSSELGQIGVWMKEQSPSAEEAWVKLEQYANCGTV</sequence>
<evidence type="ECO:0000259" key="4">
    <source>
        <dbReference type="Pfam" id="PF20147"/>
    </source>
</evidence>
<proteinExistence type="predicted"/>
<comment type="subcellular location">
    <subcellularLocation>
        <location evidence="1">Host cell</location>
    </subcellularLocation>
    <subcellularLocation>
        <location evidence="2">Secreted</location>
    </subcellularLocation>
</comment>
<keyword evidence="3" id="KW-0964">Secreted</keyword>
<keyword evidence="6" id="KW-1185">Reference proteome</keyword>
<evidence type="ECO:0000256" key="1">
    <source>
        <dbReference type="ARBA" id="ARBA00004340"/>
    </source>
</evidence>
<protein>
    <recommendedName>
        <fullName evidence="4">Crinkler effector protein N-terminal domain-containing protein</fullName>
    </recommendedName>
</protein>
<dbReference type="Gene3D" id="1.10.510.10">
    <property type="entry name" value="Transferase(Phosphotransferase) domain 1"/>
    <property type="match status" value="1"/>
</dbReference>
<dbReference type="SUPFAM" id="SSF56112">
    <property type="entry name" value="Protein kinase-like (PK-like)"/>
    <property type="match status" value="1"/>
</dbReference>
<dbReference type="InterPro" id="IPR045379">
    <property type="entry name" value="Crinkler_N"/>
</dbReference>
<evidence type="ECO:0000256" key="2">
    <source>
        <dbReference type="ARBA" id="ARBA00004613"/>
    </source>
</evidence>
<dbReference type="GO" id="GO:0005576">
    <property type="term" value="C:extracellular region"/>
    <property type="evidence" value="ECO:0007669"/>
    <property type="project" value="UniProtKB-SubCell"/>
</dbReference>
<feature type="domain" description="Crinkler effector protein N-terminal" evidence="4">
    <location>
        <begin position="35"/>
        <end position="131"/>
    </location>
</feature>
<dbReference type="OrthoDB" id="2379186at2759"/>
<evidence type="ECO:0000313" key="5">
    <source>
        <dbReference type="EMBL" id="THU96247.1"/>
    </source>
</evidence>